<keyword evidence="1" id="KW-0479">Metal-binding</keyword>
<dbReference type="AlphaFoldDB" id="A0A7S3B0U1"/>
<dbReference type="EMBL" id="HBHX01035434">
    <property type="protein sequence ID" value="CAE0118940.1"/>
    <property type="molecule type" value="Transcribed_RNA"/>
</dbReference>
<dbReference type="GO" id="GO:0016787">
    <property type="term" value="F:hydrolase activity"/>
    <property type="evidence" value="ECO:0007669"/>
    <property type="project" value="UniProtKB-KW"/>
</dbReference>
<dbReference type="PANTHER" id="PTHR11935">
    <property type="entry name" value="BETA LACTAMASE DOMAIN"/>
    <property type="match status" value="1"/>
</dbReference>
<dbReference type="Pfam" id="PF16123">
    <property type="entry name" value="HAGH_C"/>
    <property type="match status" value="1"/>
</dbReference>
<sequence>MVHDLEELQLGRLNIRCHNVPGHTKGSMVYEVSNTEAPEVAPALFTGDAIFCGGCGALFECSAMVMHAAFQVLLSRLRKDAFLFPGHEYTEMLLQMACRREQYNEKALEKLLRARQLRAQQKPTIPSTLEEELSYNPYLRASPHELLLLTQCQPCVE</sequence>
<organism evidence="5">
    <name type="scientific">Haptolina ericina</name>
    <dbReference type="NCBI Taxonomy" id="156174"/>
    <lineage>
        <taxon>Eukaryota</taxon>
        <taxon>Haptista</taxon>
        <taxon>Haptophyta</taxon>
        <taxon>Prymnesiophyceae</taxon>
        <taxon>Prymnesiales</taxon>
        <taxon>Prymnesiaceae</taxon>
        <taxon>Haptolina</taxon>
    </lineage>
</organism>
<reference evidence="5" key="1">
    <citation type="submission" date="2021-01" db="EMBL/GenBank/DDBJ databases">
        <authorList>
            <person name="Corre E."/>
            <person name="Pelletier E."/>
            <person name="Niang G."/>
            <person name="Scheremetjew M."/>
            <person name="Finn R."/>
            <person name="Kale V."/>
            <person name="Holt S."/>
            <person name="Cochrane G."/>
            <person name="Meng A."/>
            <person name="Brown T."/>
            <person name="Cohen L."/>
        </authorList>
    </citation>
    <scope>NUCLEOTIDE SEQUENCE</scope>
    <source>
        <strain evidence="5">CCMP281</strain>
    </source>
</reference>
<gene>
    <name evidence="5" type="ORF">HERI1096_LOCUS19639</name>
</gene>
<keyword evidence="2" id="KW-0378">Hydrolase</keyword>
<dbReference type="InterPro" id="IPR032282">
    <property type="entry name" value="HAGH_C"/>
</dbReference>
<name>A0A7S3B0U1_9EUKA</name>
<evidence type="ECO:0000313" key="5">
    <source>
        <dbReference type="EMBL" id="CAE0118940.1"/>
    </source>
</evidence>
<evidence type="ECO:0000259" key="4">
    <source>
        <dbReference type="Pfam" id="PF16123"/>
    </source>
</evidence>
<evidence type="ECO:0000256" key="2">
    <source>
        <dbReference type="ARBA" id="ARBA00022801"/>
    </source>
</evidence>
<dbReference type="SUPFAM" id="SSF56281">
    <property type="entry name" value="Metallo-hydrolase/oxidoreductase"/>
    <property type="match status" value="1"/>
</dbReference>
<evidence type="ECO:0000256" key="1">
    <source>
        <dbReference type="ARBA" id="ARBA00022723"/>
    </source>
</evidence>
<dbReference type="Gene3D" id="3.60.15.10">
    <property type="entry name" value="Ribonuclease Z/Hydroxyacylglutathione hydrolase-like"/>
    <property type="match status" value="1"/>
</dbReference>
<dbReference type="PANTHER" id="PTHR11935:SF116">
    <property type="entry name" value="HYDROLASE PNKD-RELATED"/>
    <property type="match status" value="1"/>
</dbReference>
<accession>A0A7S3B0U1</accession>
<evidence type="ECO:0000256" key="3">
    <source>
        <dbReference type="ARBA" id="ARBA00022833"/>
    </source>
</evidence>
<proteinExistence type="predicted"/>
<dbReference type="GO" id="GO:0046872">
    <property type="term" value="F:metal ion binding"/>
    <property type="evidence" value="ECO:0007669"/>
    <property type="project" value="UniProtKB-KW"/>
</dbReference>
<protein>
    <recommendedName>
        <fullName evidence="4">Hydroxyacylglutathione hydrolase C-terminal domain-containing protein</fullName>
    </recommendedName>
</protein>
<feature type="domain" description="Hydroxyacylglutathione hydrolase C-terminal" evidence="4">
    <location>
        <begin position="88"/>
        <end position="146"/>
    </location>
</feature>
<dbReference type="InterPro" id="IPR036866">
    <property type="entry name" value="RibonucZ/Hydroxyglut_hydro"/>
</dbReference>
<keyword evidence="3" id="KW-0862">Zinc</keyword>